<accession>A0A174JD48</accession>
<dbReference type="Gene3D" id="3.40.50.300">
    <property type="entry name" value="P-loop containing nucleotide triphosphate hydrolases"/>
    <property type="match status" value="2"/>
</dbReference>
<protein>
    <recommendedName>
        <fullName evidence="10">Ribose/galactose/methyl galactoside import ATP-binding protein</fullName>
        <ecNumber evidence="10">7.5.2.11</ecNumber>
    </recommendedName>
</protein>
<dbReference type="CDD" id="cd03216">
    <property type="entry name" value="ABC_Carb_Monos_I"/>
    <property type="match status" value="1"/>
</dbReference>
<comment type="similarity">
    <text evidence="10">Belongs to the ABC transporter superfamily.</text>
</comment>
<proteinExistence type="inferred from homology"/>
<dbReference type="Proteomes" id="UP000095544">
    <property type="component" value="Unassembled WGS sequence"/>
</dbReference>
<dbReference type="AlphaFoldDB" id="A0A174JD48"/>
<evidence type="ECO:0000256" key="2">
    <source>
        <dbReference type="ARBA" id="ARBA00022448"/>
    </source>
</evidence>
<dbReference type="InterPro" id="IPR027417">
    <property type="entry name" value="P-loop_NTPase"/>
</dbReference>
<reference evidence="12 13" key="1">
    <citation type="submission" date="2015-09" db="EMBL/GenBank/DDBJ databases">
        <authorList>
            <consortium name="Pathogen Informatics"/>
        </authorList>
    </citation>
    <scope>NUCLEOTIDE SEQUENCE [LARGE SCALE GENOMIC DNA]</scope>
    <source>
        <strain evidence="12 13">2789STDY5834876</strain>
    </source>
</reference>
<keyword evidence="12" id="KW-0378">Hydrolase</keyword>
<dbReference type="GO" id="GO:0043211">
    <property type="term" value="F:ABC-type carbohydrate transporter activity"/>
    <property type="evidence" value="ECO:0007669"/>
    <property type="project" value="UniProtKB-UniRule"/>
</dbReference>
<dbReference type="STRING" id="39482.ERS852491_03813"/>
<dbReference type="GO" id="GO:0005524">
    <property type="term" value="F:ATP binding"/>
    <property type="evidence" value="ECO:0007669"/>
    <property type="project" value="UniProtKB-UniRule"/>
</dbReference>
<keyword evidence="2 10" id="KW-0813">Transport</keyword>
<evidence type="ECO:0000313" key="13">
    <source>
        <dbReference type="Proteomes" id="UP000095544"/>
    </source>
</evidence>
<evidence type="ECO:0000256" key="8">
    <source>
        <dbReference type="ARBA" id="ARBA00022967"/>
    </source>
</evidence>
<dbReference type="GO" id="GO:0005886">
    <property type="term" value="C:plasma membrane"/>
    <property type="evidence" value="ECO:0007669"/>
    <property type="project" value="UniProtKB-SubCell"/>
</dbReference>
<feature type="domain" description="ABC transporter" evidence="11">
    <location>
        <begin position="7"/>
        <end position="243"/>
    </location>
</feature>
<dbReference type="PANTHER" id="PTHR43790">
    <property type="entry name" value="CARBOHYDRATE TRANSPORT ATP-BINDING PROTEIN MG119-RELATED"/>
    <property type="match status" value="1"/>
</dbReference>
<dbReference type="InterPro" id="IPR017871">
    <property type="entry name" value="ABC_transporter-like_CS"/>
</dbReference>
<dbReference type="EMBL" id="CYZU01000045">
    <property type="protein sequence ID" value="CUO95039.1"/>
    <property type="molecule type" value="Genomic_DNA"/>
</dbReference>
<evidence type="ECO:0000256" key="3">
    <source>
        <dbReference type="ARBA" id="ARBA00022475"/>
    </source>
</evidence>
<evidence type="ECO:0000256" key="10">
    <source>
        <dbReference type="RuleBase" id="RU367029"/>
    </source>
</evidence>
<dbReference type="InterPro" id="IPR050107">
    <property type="entry name" value="ABC_carbohydrate_import_ATPase"/>
</dbReference>
<dbReference type="GO" id="GO:0016887">
    <property type="term" value="F:ATP hydrolysis activity"/>
    <property type="evidence" value="ECO:0007669"/>
    <property type="project" value="InterPro"/>
</dbReference>
<comment type="catalytic activity">
    <reaction evidence="10">
        <text>D-galactose(out) + ATP + H2O = D-galactose(in) + ADP + phosphate + H(+)</text>
        <dbReference type="Rhea" id="RHEA:60156"/>
        <dbReference type="ChEBI" id="CHEBI:4139"/>
        <dbReference type="ChEBI" id="CHEBI:15377"/>
        <dbReference type="ChEBI" id="CHEBI:15378"/>
        <dbReference type="ChEBI" id="CHEBI:30616"/>
        <dbReference type="ChEBI" id="CHEBI:43474"/>
        <dbReference type="ChEBI" id="CHEBI:456216"/>
        <dbReference type="EC" id="7.5.2.11"/>
    </reaction>
</comment>
<feature type="domain" description="ABC transporter" evidence="11">
    <location>
        <begin position="254"/>
        <end position="497"/>
    </location>
</feature>
<evidence type="ECO:0000259" key="11">
    <source>
        <dbReference type="PROSITE" id="PS50893"/>
    </source>
</evidence>
<evidence type="ECO:0000313" key="12">
    <source>
        <dbReference type="EMBL" id="CUO95039.1"/>
    </source>
</evidence>
<comment type="function">
    <text evidence="10">Part of an ABC transporter complex involved in carbohydrate import. Could be involved in ribose, galactose and/or methyl galactoside import. Responsible for energy coupling to the transport system.</text>
</comment>
<keyword evidence="6 10" id="KW-0547">Nucleotide-binding</keyword>
<evidence type="ECO:0000256" key="6">
    <source>
        <dbReference type="ARBA" id="ARBA00022741"/>
    </source>
</evidence>
<organism evidence="12 13">
    <name type="scientific">Faecalicatena contorta</name>
    <dbReference type="NCBI Taxonomy" id="39482"/>
    <lineage>
        <taxon>Bacteria</taxon>
        <taxon>Bacillati</taxon>
        <taxon>Bacillota</taxon>
        <taxon>Clostridia</taxon>
        <taxon>Lachnospirales</taxon>
        <taxon>Lachnospiraceae</taxon>
        <taxon>Faecalicatena</taxon>
    </lineage>
</organism>
<dbReference type="Pfam" id="PF00005">
    <property type="entry name" value="ABC_tran"/>
    <property type="match status" value="2"/>
</dbReference>
<evidence type="ECO:0000256" key="4">
    <source>
        <dbReference type="ARBA" id="ARBA00022597"/>
    </source>
</evidence>
<dbReference type="InterPro" id="IPR003439">
    <property type="entry name" value="ABC_transporter-like_ATP-bd"/>
</dbReference>
<dbReference type="InterPro" id="IPR003593">
    <property type="entry name" value="AAA+_ATPase"/>
</dbReference>
<keyword evidence="3 10" id="KW-1003">Cell membrane</keyword>
<dbReference type="PANTHER" id="PTHR43790:SF7">
    <property type="entry name" value="GALACTOSE_METHYL GALACTOSIDE IMPORT ATP-BINDING PROTEIN MGLA"/>
    <property type="match status" value="1"/>
</dbReference>
<gene>
    <name evidence="12" type="primary">mglA_9</name>
    <name evidence="12" type="ORF">ERS852491_03813</name>
</gene>
<keyword evidence="9 10" id="KW-0472">Membrane</keyword>
<dbReference type="CDD" id="cd03215">
    <property type="entry name" value="ABC_Carb_Monos_II"/>
    <property type="match status" value="1"/>
</dbReference>
<dbReference type="PROSITE" id="PS50893">
    <property type="entry name" value="ABC_TRANSPORTER_2"/>
    <property type="match status" value="2"/>
</dbReference>
<evidence type="ECO:0000256" key="9">
    <source>
        <dbReference type="ARBA" id="ARBA00023136"/>
    </source>
</evidence>
<evidence type="ECO:0000256" key="7">
    <source>
        <dbReference type="ARBA" id="ARBA00022840"/>
    </source>
</evidence>
<comment type="subcellular location">
    <subcellularLocation>
        <location evidence="1 10">Cell membrane</location>
        <topology evidence="1 10">Peripheral membrane protein</topology>
    </subcellularLocation>
</comment>
<sequence length="500" mass="55779">MVRRTIVELKNIRKEFPGVVALDQVNMKIRSSTVHALVGENGAGKSTLMKILSGTYTGYGGTVFCEGTEIHMKSEKDAYAQGISIVAQELNYVPELTISENLFLGREQKKGKLFLNKKERKKQTKELLKIMNLDYDPDEKMGNLNVAQCQMIEILKAISRNSKVIIMDEPTSSLTSAETGILFKTVCKLKETGIAFVFISHRLEEVFALCDEYTVLRDGKWIASGEIKDTTEEQLISMMVGRDIEDIYPPISEHKDRVVLEVKNLTNDGVFRDISFRVHEGEIFGLAGMVGAGRSEIVQTIFGLDHLEKGEILMEGKEVKIRSVKNAIRHGIAMVTEDRRTYGFVGVRSIEDNIKLPNGDLFARIGFWNVKQVKKKGNAICSKLSVKAPGMSTLAENLSGGNQQKVVLAKWLVRDIKLLILDEPTRGIDVGAKEEIYSLITEFARQGMAIILISSDMPEVLSMSHRVGVVGDGKLLKILGREDLVQDKIMKIIVEAKDEK</sequence>
<dbReference type="SUPFAM" id="SSF52540">
    <property type="entry name" value="P-loop containing nucleoside triphosphate hydrolases"/>
    <property type="match status" value="2"/>
</dbReference>
<dbReference type="EC" id="7.5.2.11" evidence="10"/>
<dbReference type="PROSITE" id="PS00211">
    <property type="entry name" value="ABC_TRANSPORTER_1"/>
    <property type="match status" value="1"/>
</dbReference>
<evidence type="ECO:0000256" key="1">
    <source>
        <dbReference type="ARBA" id="ARBA00004202"/>
    </source>
</evidence>
<dbReference type="SMART" id="SM00382">
    <property type="entry name" value="AAA"/>
    <property type="match status" value="2"/>
</dbReference>
<keyword evidence="7 10" id="KW-0067">ATP-binding</keyword>
<keyword evidence="8 10" id="KW-1278">Translocase</keyword>
<keyword evidence="4 10" id="KW-0762">Sugar transport</keyword>
<dbReference type="FunFam" id="3.40.50.300:FF:000127">
    <property type="entry name" value="Ribose import ATP-binding protein RbsA"/>
    <property type="match status" value="1"/>
</dbReference>
<keyword evidence="5" id="KW-0677">Repeat</keyword>
<evidence type="ECO:0000256" key="5">
    <source>
        <dbReference type="ARBA" id="ARBA00022737"/>
    </source>
</evidence>
<name>A0A174JD48_9FIRM</name>